<accession>A0A7I4Z3H8</accession>
<evidence type="ECO:0000256" key="1">
    <source>
        <dbReference type="SAM" id="MobiDB-lite"/>
    </source>
</evidence>
<dbReference type="OrthoDB" id="410104at2759"/>
<dbReference type="Proteomes" id="UP000025227">
    <property type="component" value="Unplaced"/>
</dbReference>
<feature type="region of interest" description="Disordered" evidence="1">
    <location>
        <begin position="80"/>
        <end position="118"/>
    </location>
</feature>
<name>A0A7I4Z3H8_HAECO</name>
<organism evidence="2 3">
    <name type="scientific">Haemonchus contortus</name>
    <name type="common">Barber pole worm</name>
    <dbReference type="NCBI Taxonomy" id="6289"/>
    <lineage>
        <taxon>Eukaryota</taxon>
        <taxon>Metazoa</taxon>
        <taxon>Ecdysozoa</taxon>
        <taxon>Nematoda</taxon>
        <taxon>Chromadorea</taxon>
        <taxon>Rhabditida</taxon>
        <taxon>Rhabditina</taxon>
        <taxon>Rhabditomorpha</taxon>
        <taxon>Strongyloidea</taxon>
        <taxon>Trichostrongylidae</taxon>
        <taxon>Haemonchus</taxon>
    </lineage>
</organism>
<evidence type="ECO:0000313" key="3">
    <source>
        <dbReference type="WBParaSite" id="HCON_00175710-00001"/>
    </source>
</evidence>
<keyword evidence="2" id="KW-1185">Reference proteome</keyword>
<dbReference type="AlphaFoldDB" id="A0A7I4Z3H8"/>
<dbReference type="WBParaSite" id="HCON_00175710-00001">
    <property type="protein sequence ID" value="HCON_00175710-00001"/>
    <property type="gene ID" value="HCON_00175710"/>
</dbReference>
<feature type="compositionally biased region" description="Basic and acidic residues" evidence="1">
    <location>
        <begin position="93"/>
        <end position="104"/>
    </location>
</feature>
<proteinExistence type="predicted"/>
<protein>
    <submittedName>
        <fullName evidence="3">Transposase</fullName>
    </submittedName>
</protein>
<reference evidence="3" key="1">
    <citation type="submission" date="2020-12" db="UniProtKB">
        <authorList>
            <consortium name="WormBaseParasite"/>
        </authorList>
    </citation>
    <scope>IDENTIFICATION</scope>
    <source>
        <strain evidence="3">MHco3</strain>
    </source>
</reference>
<evidence type="ECO:0000313" key="2">
    <source>
        <dbReference type="Proteomes" id="UP000025227"/>
    </source>
</evidence>
<sequence length="184" mass="21104">MNSSSRIDGNARHSSNHGLPFIVTQHSVERASISKASRIDLRDLIQRYKDTGLKEVAEARASLNQCRKELSDSRSVITVMRDAMGRPQTSSKENTRDGSEDRRMGGRRRHTSDEAKKGTRAELRLRGIFKSASYFVIKQLTKRYNKYLDAHRIPDQWEISKTVPLFREGERDRMKNCCPIALLP</sequence>